<organism evidence="2 3">
    <name type="scientific">Polaromonas eurypsychrophila</name>
    <dbReference type="NCBI Taxonomy" id="1614635"/>
    <lineage>
        <taxon>Bacteria</taxon>
        <taxon>Pseudomonadati</taxon>
        <taxon>Pseudomonadota</taxon>
        <taxon>Betaproteobacteria</taxon>
        <taxon>Burkholderiales</taxon>
        <taxon>Comamonadaceae</taxon>
        <taxon>Polaromonas</taxon>
    </lineage>
</organism>
<name>A0A916SMU3_9BURK</name>
<proteinExistence type="predicted"/>
<comment type="caution">
    <text evidence="2">The sequence shown here is derived from an EMBL/GenBank/DDBJ whole genome shotgun (WGS) entry which is preliminary data.</text>
</comment>
<evidence type="ECO:0000313" key="3">
    <source>
        <dbReference type="Proteomes" id="UP000620596"/>
    </source>
</evidence>
<protein>
    <submittedName>
        <fullName evidence="2">Uncharacterized protein</fullName>
    </submittedName>
</protein>
<dbReference type="RefSeq" id="WP_188709425.1">
    <property type="nucleotide sequence ID" value="NZ_BMIG01000013.1"/>
</dbReference>
<sequence length="729" mass="74997">MSEPTAGAIESDTPLFDVVINVPPGAQLEEIERLARDVAGIAADKVDRLIHVLRSSPQAKIGAGVTREKADVAREQFSKAGLLVTITPLLTIQTVMVGSYDGTYSCPACQKRVVLPENRQCPACGIFVDKVTDEFLLRRKMMEQERGRIEYQQAKSVKDSDKRSREMMEAAMRAQVREEVEKEYGIKGKKGLSGMVKAVGVLALLMVAFVGGKGLSPDGLPWGKSASSKDNGQPKVMSADSLEKTAQATGADADSATGASSGAAAGGTVDPDLDDPLIQAAAGKQTGGKQLTLEQALAASKTLAKSVGNTTADRAMAGGAVGGKAGNAASQAANDAIDSAIDNPASSVDSGGRTTAGGNTASNGISFAGGGAASGSAGSATAAGAGGSSVAVPKQTKQVLTAEFAKVLAEIGQSARAREVLKAALAASNAASEPEGAAALRNADIKARAWAIQRREIGPARVVSDELKAKIMALDNAAERSQLLGSVAAILSQGGQIAPAIPRDFLSLAADALKSVTGPGQPNAALGDLAVSMAEVFANEASARIKAGMWSKAQASAAQIEGLIKQAPDAWSQLRLYAIDHQIKQQMGQSDKARKSLDAALAEVGKNGNLLQRAAWLRSVAQLSDNAADEQLQALAISLQAQLEPQSGADKARALTQLALLYAAGGLPSKADQSRRMAQSTAALSPADSTAINTDLIVRSDLAMAKVLQGLGRYAEAESLLQRVGGYLL</sequence>
<keyword evidence="3" id="KW-1185">Reference proteome</keyword>
<dbReference type="Proteomes" id="UP000620596">
    <property type="component" value="Unassembled WGS sequence"/>
</dbReference>
<accession>A0A916SMU3</accession>
<dbReference type="Gene3D" id="1.25.40.10">
    <property type="entry name" value="Tetratricopeptide repeat domain"/>
    <property type="match status" value="1"/>
</dbReference>
<reference evidence="2" key="1">
    <citation type="journal article" date="2014" name="Int. J. Syst. Evol. Microbiol.">
        <title>Complete genome sequence of Corynebacterium casei LMG S-19264T (=DSM 44701T), isolated from a smear-ripened cheese.</title>
        <authorList>
            <consortium name="US DOE Joint Genome Institute (JGI-PGF)"/>
            <person name="Walter F."/>
            <person name="Albersmeier A."/>
            <person name="Kalinowski J."/>
            <person name="Ruckert C."/>
        </authorList>
    </citation>
    <scope>NUCLEOTIDE SEQUENCE</scope>
    <source>
        <strain evidence="2">CGMCC 1.15322</strain>
    </source>
</reference>
<dbReference type="EMBL" id="BMIG01000013">
    <property type="protein sequence ID" value="GGB07928.1"/>
    <property type="molecule type" value="Genomic_DNA"/>
</dbReference>
<dbReference type="AlphaFoldDB" id="A0A916SMU3"/>
<feature type="region of interest" description="Disordered" evidence="1">
    <location>
        <begin position="244"/>
        <end position="275"/>
    </location>
</feature>
<evidence type="ECO:0000313" key="2">
    <source>
        <dbReference type="EMBL" id="GGB07928.1"/>
    </source>
</evidence>
<reference evidence="2" key="2">
    <citation type="submission" date="2020-09" db="EMBL/GenBank/DDBJ databases">
        <authorList>
            <person name="Sun Q."/>
            <person name="Zhou Y."/>
        </authorList>
    </citation>
    <scope>NUCLEOTIDE SEQUENCE</scope>
    <source>
        <strain evidence="2">CGMCC 1.15322</strain>
    </source>
</reference>
<gene>
    <name evidence="2" type="ORF">GCM10011496_31060</name>
</gene>
<dbReference type="InterPro" id="IPR011990">
    <property type="entry name" value="TPR-like_helical_dom_sf"/>
</dbReference>
<evidence type="ECO:0000256" key="1">
    <source>
        <dbReference type="SAM" id="MobiDB-lite"/>
    </source>
</evidence>
<feature type="compositionally biased region" description="Low complexity" evidence="1">
    <location>
        <begin position="248"/>
        <end position="268"/>
    </location>
</feature>